<accession>A0AAD5JMP3</accession>
<organism evidence="2 3">
    <name type="scientific">Phascolomyces articulosus</name>
    <dbReference type="NCBI Taxonomy" id="60185"/>
    <lineage>
        <taxon>Eukaryota</taxon>
        <taxon>Fungi</taxon>
        <taxon>Fungi incertae sedis</taxon>
        <taxon>Mucoromycota</taxon>
        <taxon>Mucoromycotina</taxon>
        <taxon>Mucoromycetes</taxon>
        <taxon>Mucorales</taxon>
        <taxon>Lichtheimiaceae</taxon>
        <taxon>Phascolomyces</taxon>
    </lineage>
</organism>
<evidence type="ECO:0000256" key="1">
    <source>
        <dbReference type="SAM" id="Phobius"/>
    </source>
</evidence>
<dbReference type="AlphaFoldDB" id="A0AAD5JMP3"/>
<sequence length="132" mass="14558">MVNSITKGGDLMVLLNIIQLDRFNVYGLWVYVVTAILQLLSSHSQLHSKATLSLSIYLATISIAVIAVTVTQAIRQSNNGAFTLYAEFDFVYFFMAEIVGVFGLIYACLWCSTRYWVPGFSASNANDGNVSL</sequence>
<proteinExistence type="predicted"/>
<reference evidence="2" key="2">
    <citation type="submission" date="2023-02" db="EMBL/GenBank/DDBJ databases">
        <authorList>
            <consortium name="DOE Joint Genome Institute"/>
            <person name="Mondo S.J."/>
            <person name="Chang Y."/>
            <person name="Wang Y."/>
            <person name="Ahrendt S."/>
            <person name="Andreopoulos W."/>
            <person name="Barry K."/>
            <person name="Beard J."/>
            <person name="Benny G.L."/>
            <person name="Blankenship S."/>
            <person name="Bonito G."/>
            <person name="Cuomo C."/>
            <person name="Desiro A."/>
            <person name="Gervers K.A."/>
            <person name="Hundley H."/>
            <person name="Kuo A."/>
            <person name="LaButti K."/>
            <person name="Lang B.F."/>
            <person name="Lipzen A."/>
            <person name="O'Donnell K."/>
            <person name="Pangilinan J."/>
            <person name="Reynolds N."/>
            <person name="Sandor L."/>
            <person name="Smith M.W."/>
            <person name="Tsang A."/>
            <person name="Grigoriev I.V."/>
            <person name="Stajich J.E."/>
            <person name="Spatafora J.W."/>
        </authorList>
    </citation>
    <scope>NUCLEOTIDE SEQUENCE</scope>
    <source>
        <strain evidence="2">RSA 2281</strain>
    </source>
</reference>
<name>A0AAD5JMP3_9FUNG</name>
<keyword evidence="1" id="KW-0812">Transmembrane</keyword>
<keyword evidence="1" id="KW-0472">Membrane</keyword>
<protein>
    <submittedName>
        <fullName evidence="2">Uncharacterized protein</fullName>
    </submittedName>
</protein>
<comment type="caution">
    <text evidence="2">The sequence shown here is derived from an EMBL/GenBank/DDBJ whole genome shotgun (WGS) entry which is preliminary data.</text>
</comment>
<evidence type="ECO:0000313" key="3">
    <source>
        <dbReference type="Proteomes" id="UP001209540"/>
    </source>
</evidence>
<gene>
    <name evidence="2" type="ORF">BDA99DRAFT_528407</name>
</gene>
<keyword evidence="3" id="KW-1185">Reference proteome</keyword>
<dbReference type="EMBL" id="JAIXMP010000054">
    <property type="protein sequence ID" value="KAI9245081.1"/>
    <property type="molecule type" value="Genomic_DNA"/>
</dbReference>
<feature type="transmembrane region" description="Helical" evidence="1">
    <location>
        <begin position="23"/>
        <end position="40"/>
    </location>
</feature>
<dbReference type="Proteomes" id="UP001209540">
    <property type="component" value="Unassembled WGS sequence"/>
</dbReference>
<evidence type="ECO:0000313" key="2">
    <source>
        <dbReference type="EMBL" id="KAI9245081.1"/>
    </source>
</evidence>
<feature type="transmembrane region" description="Helical" evidence="1">
    <location>
        <begin position="52"/>
        <end position="70"/>
    </location>
</feature>
<reference evidence="2" key="1">
    <citation type="journal article" date="2022" name="IScience">
        <title>Evolution of zygomycete secretomes and the origins of terrestrial fungal ecologies.</title>
        <authorList>
            <person name="Chang Y."/>
            <person name="Wang Y."/>
            <person name="Mondo S."/>
            <person name="Ahrendt S."/>
            <person name="Andreopoulos W."/>
            <person name="Barry K."/>
            <person name="Beard J."/>
            <person name="Benny G.L."/>
            <person name="Blankenship S."/>
            <person name="Bonito G."/>
            <person name="Cuomo C."/>
            <person name="Desiro A."/>
            <person name="Gervers K.A."/>
            <person name="Hundley H."/>
            <person name="Kuo A."/>
            <person name="LaButti K."/>
            <person name="Lang B.F."/>
            <person name="Lipzen A."/>
            <person name="O'Donnell K."/>
            <person name="Pangilinan J."/>
            <person name="Reynolds N."/>
            <person name="Sandor L."/>
            <person name="Smith M.E."/>
            <person name="Tsang A."/>
            <person name="Grigoriev I.V."/>
            <person name="Stajich J.E."/>
            <person name="Spatafora J.W."/>
        </authorList>
    </citation>
    <scope>NUCLEOTIDE SEQUENCE</scope>
    <source>
        <strain evidence="2">RSA 2281</strain>
    </source>
</reference>
<keyword evidence="1" id="KW-1133">Transmembrane helix</keyword>
<feature type="transmembrane region" description="Helical" evidence="1">
    <location>
        <begin position="90"/>
        <end position="111"/>
    </location>
</feature>